<organism evidence="5 6">
    <name type="scientific">Dothistroma septosporum (strain NZE10 / CBS 128990)</name>
    <name type="common">Red band needle blight fungus</name>
    <name type="synonym">Mycosphaerella pini</name>
    <dbReference type="NCBI Taxonomy" id="675120"/>
    <lineage>
        <taxon>Eukaryota</taxon>
        <taxon>Fungi</taxon>
        <taxon>Dikarya</taxon>
        <taxon>Ascomycota</taxon>
        <taxon>Pezizomycotina</taxon>
        <taxon>Dothideomycetes</taxon>
        <taxon>Dothideomycetidae</taxon>
        <taxon>Mycosphaerellales</taxon>
        <taxon>Mycosphaerellaceae</taxon>
        <taxon>Dothistroma</taxon>
    </lineage>
</organism>
<feature type="compositionally biased region" description="Basic and acidic residues" evidence="1">
    <location>
        <begin position="872"/>
        <end position="885"/>
    </location>
</feature>
<evidence type="ECO:0000313" key="5">
    <source>
        <dbReference type="EMBL" id="EME48657.1"/>
    </source>
</evidence>
<dbReference type="OMA" id="DLPMTQV"/>
<feature type="compositionally biased region" description="Polar residues" evidence="1">
    <location>
        <begin position="911"/>
        <end position="923"/>
    </location>
</feature>
<protein>
    <recommendedName>
        <fullName evidence="7">RNA polymerase I-specific transcription initiation factor RRN6-like protein</fullName>
    </recommendedName>
</protein>
<dbReference type="Proteomes" id="UP000016933">
    <property type="component" value="Unassembled WGS sequence"/>
</dbReference>
<evidence type="ECO:0000259" key="4">
    <source>
        <dbReference type="Pfam" id="PF20640"/>
    </source>
</evidence>
<dbReference type="GO" id="GO:0001179">
    <property type="term" value="F:RNA polymerase I general transcription initiation factor binding"/>
    <property type="evidence" value="ECO:0007669"/>
    <property type="project" value="TreeGrafter"/>
</dbReference>
<dbReference type="STRING" id="675120.N1PZ09"/>
<evidence type="ECO:0000259" key="2">
    <source>
        <dbReference type="Pfam" id="PF10214"/>
    </source>
</evidence>
<feature type="compositionally biased region" description="Low complexity" evidence="1">
    <location>
        <begin position="936"/>
        <end position="949"/>
    </location>
</feature>
<name>N1PZ09_DOTSN</name>
<sequence>MADRSRCDLPYGQFGRVEYLPHDKSIRVGRHAQLPTVVTALGETKVIDAPHHADSPIGQSDSSESEGKRHARQIKALVEAFPEFEPAASLLPPLLQVSEAAENAHSHHDPLAGSIIAFTNIRSEIRHRALPVVAMGTGTTGCTLQVSQLEIERRGWAEDKTTWLEVPVLGVDQTTWISSGGIIQQLVFAEPTGRKDALLAVRLTSKVVVFRVTIRKGCAKNGTPHGLKLDIIFENPHHAAPERSFMDVSFNPWFSQQIAVIDNAGDWQVFEMSTEKVRQVFEICEGTARDGKETAVVGDGWARISWISDLATVVACTRQRLTVFSIRDIEPSVLREVSVQLPGPVPWILGLMKLPGDMQRFALLTGTHLHLYKVPRAETDILHVSSELRIRHYRDVEDLSLRVTSFTHDDELTLGVYSSTNSTLTMHRLSQSFTTHIASSDPYRLEIPSSDVRAFAGGCVRDLCIKPVRFCRRHDAAAGNNLDQSSHSAQYCTMTVIRSNGIIEGTLYHIQPNVKPLSSKLLTVPSWISKPLLRTTKLSSMDGMVDDSTLENHETQEIRPEPVALRARWRTQSATIQQDYLDFEALADALNQPLTPDLTLEDAVSNIKHVLSQTVPDRQDPAATLDRLLDSELLVREVERGSAEMDDLLFTSSRAVKDSTLSTAAGSRLVDVDLPAFTDLDHGSEVASLSTAYEHIVSSWISTLPSQTAGRIRLAKREIACRIAAELVLASHRLRPIPQLEIRESQTSGNEGHDPVETWDLPVRATRSGLHSLPLSSVIRGPSIQPSSLPTPSPSATPSTTTDSSRISTAAPQLDRLAAYTTLSKPTPLVLPRSLSKVLSHWEVGMDPNEYDWMSKSRHISQAEEDGTQGLTEKERQRAQRQAERHLRRQRKEAAASQASQLASSQAVDIITTSQPDLANTDGQRLGAPKNSQPDSQSQSQVRSAVASQIVRGRHRERPPKKRRKEGF</sequence>
<dbReference type="OrthoDB" id="4090074at2759"/>
<reference evidence="6" key="1">
    <citation type="journal article" date="2012" name="PLoS Genet.">
        <title>The genomes of the fungal plant pathogens Cladosporium fulvum and Dothistroma septosporum reveal adaptation to different hosts and lifestyles but also signatures of common ancestry.</title>
        <authorList>
            <person name="de Wit P.J.G.M."/>
            <person name="van der Burgt A."/>
            <person name="Oekmen B."/>
            <person name="Stergiopoulos I."/>
            <person name="Abd-Elsalam K.A."/>
            <person name="Aerts A.L."/>
            <person name="Bahkali A.H."/>
            <person name="Beenen H.G."/>
            <person name="Chettri P."/>
            <person name="Cox M.P."/>
            <person name="Datema E."/>
            <person name="de Vries R.P."/>
            <person name="Dhillon B."/>
            <person name="Ganley A.R."/>
            <person name="Griffiths S.A."/>
            <person name="Guo Y."/>
            <person name="Hamelin R.C."/>
            <person name="Henrissat B."/>
            <person name="Kabir M.S."/>
            <person name="Jashni M.K."/>
            <person name="Kema G."/>
            <person name="Klaubauf S."/>
            <person name="Lapidus A."/>
            <person name="Levasseur A."/>
            <person name="Lindquist E."/>
            <person name="Mehrabi R."/>
            <person name="Ohm R.A."/>
            <person name="Owen T.J."/>
            <person name="Salamov A."/>
            <person name="Schwelm A."/>
            <person name="Schijlen E."/>
            <person name="Sun H."/>
            <person name="van den Burg H.A."/>
            <person name="van Ham R.C.H.J."/>
            <person name="Zhang S."/>
            <person name="Goodwin S.B."/>
            <person name="Grigoriev I.V."/>
            <person name="Collemare J."/>
            <person name="Bradshaw R.E."/>
        </authorList>
    </citation>
    <scope>NUCLEOTIDE SEQUENCE [LARGE SCALE GENOMIC DNA]</scope>
    <source>
        <strain evidence="6">NZE10 / CBS 128990</strain>
    </source>
</reference>
<keyword evidence="6" id="KW-1185">Reference proteome</keyword>
<dbReference type="AlphaFoldDB" id="N1PZ09"/>
<feature type="region of interest" description="Disordered" evidence="1">
    <location>
        <begin position="860"/>
        <end position="968"/>
    </location>
</feature>
<evidence type="ECO:0000313" key="6">
    <source>
        <dbReference type="Proteomes" id="UP000016933"/>
    </source>
</evidence>
<feature type="domain" description="RRN6 K-rich C-terminal" evidence="3">
    <location>
        <begin position="836"/>
        <end position="968"/>
    </location>
</feature>
<dbReference type="GO" id="GO:0042790">
    <property type="term" value="P:nucleolar large rRNA transcription by RNA polymerase I"/>
    <property type="evidence" value="ECO:0007669"/>
    <property type="project" value="TreeGrafter"/>
</dbReference>
<dbReference type="GO" id="GO:0001163">
    <property type="term" value="F:RNA polymerase I transcription regulatory region sequence-specific DNA binding"/>
    <property type="evidence" value="ECO:0007669"/>
    <property type="project" value="TreeGrafter"/>
</dbReference>
<dbReference type="eggNOG" id="ENOG502QRAW">
    <property type="taxonomic scope" value="Eukaryota"/>
</dbReference>
<dbReference type="InterPro" id="IPR048535">
    <property type="entry name" value="RRN6_beta-prop"/>
</dbReference>
<dbReference type="GO" id="GO:0070860">
    <property type="term" value="C:RNA polymerase I core factor complex"/>
    <property type="evidence" value="ECO:0007669"/>
    <property type="project" value="TreeGrafter"/>
</dbReference>
<accession>N1PZ09</accession>
<dbReference type="Pfam" id="PF10214">
    <property type="entry name" value="Rrn6_beta-prop"/>
    <property type="match status" value="1"/>
</dbReference>
<reference evidence="5 6" key="2">
    <citation type="journal article" date="2012" name="PLoS Pathog.">
        <title>Diverse lifestyles and strategies of plant pathogenesis encoded in the genomes of eighteen Dothideomycetes fungi.</title>
        <authorList>
            <person name="Ohm R.A."/>
            <person name="Feau N."/>
            <person name="Henrissat B."/>
            <person name="Schoch C.L."/>
            <person name="Horwitz B.A."/>
            <person name="Barry K.W."/>
            <person name="Condon B.J."/>
            <person name="Copeland A.C."/>
            <person name="Dhillon B."/>
            <person name="Glaser F."/>
            <person name="Hesse C.N."/>
            <person name="Kosti I."/>
            <person name="LaButti K."/>
            <person name="Lindquist E.A."/>
            <person name="Lucas S."/>
            <person name="Salamov A.A."/>
            <person name="Bradshaw R.E."/>
            <person name="Ciuffetti L."/>
            <person name="Hamelin R.C."/>
            <person name="Kema G.H.J."/>
            <person name="Lawrence C."/>
            <person name="Scott J.A."/>
            <person name="Spatafora J.W."/>
            <person name="Turgeon B.G."/>
            <person name="de Wit P.J.G.M."/>
            <person name="Zhong S."/>
            <person name="Goodwin S.B."/>
            <person name="Grigoriev I.V."/>
        </authorList>
    </citation>
    <scope>NUCLEOTIDE SEQUENCE [LARGE SCALE GENOMIC DNA]</scope>
    <source>
        <strain evidence="6">NZE10 / CBS 128990</strain>
    </source>
</reference>
<dbReference type="InterPro" id="IPR048536">
    <property type="entry name" value="Rrn6_K-rich"/>
</dbReference>
<dbReference type="Pfam" id="PF20640">
    <property type="entry name" value="Rrn6_HB"/>
    <property type="match status" value="1"/>
</dbReference>
<feature type="domain" description="RRN6 helical bundle" evidence="4">
    <location>
        <begin position="538"/>
        <end position="731"/>
    </location>
</feature>
<feature type="compositionally biased region" description="Basic residues" evidence="1">
    <location>
        <begin position="952"/>
        <end position="968"/>
    </location>
</feature>
<dbReference type="EMBL" id="KB446535">
    <property type="protein sequence ID" value="EME48657.1"/>
    <property type="molecule type" value="Genomic_DNA"/>
</dbReference>
<dbReference type="PANTHER" id="PTHR28221">
    <property type="entry name" value="RNA POLYMERASE I-SPECIFIC TRANSCRIPTION INITIATION FACTOR RRN6"/>
    <property type="match status" value="1"/>
</dbReference>
<evidence type="ECO:0008006" key="7">
    <source>
        <dbReference type="Google" id="ProtNLM"/>
    </source>
</evidence>
<gene>
    <name evidence="5" type="ORF">DOTSEDRAFT_67632</name>
</gene>
<dbReference type="PANTHER" id="PTHR28221:SF2">
    <property type="entry name" value="RNA POLYMERASE I-SPECIFIC TRANSCRIPTION INITIATION FACTOR RRN6"/>
    <property type="match status" value="1"/>
</dbReference>
<dbReference type="InterPro" id="IPR019350">
    <property type="entry name" value="RNA_pol_I-sp_TIF_RRN6-like"/>
</dbReference>
<evidence type="ECO:0000259" key="3">
    <source>
        <dbReference type="Pfam" id="PF20639"/>
    </source>
</evidence>
<dbReference type="Pfam" id="PF20639">
    <property type="entry name" value="Rrn6_K-rich"/>
    <property type="match status" value="1"/>
</dbReference>
<feature type="compositionally biased region" description="Low complexity" evidence="1">
    <location>
        <begin position="895"/>
        <end position="907"/>
    </location>
</feature>
<dbReference type="InterPro" id="IPR048537">
    <property type="entry name" value="RRN6_HB"/>
</dbReference>
<evidence type="ECO:0000256" key="1">
    <source>
        <dbReference type="SAM" id="MobiDB-lite"/>
    </source>
</evidence>
<feature type="region of interest" description="Disordered" evidence="1">
    <location>
        <begin position="776"/>
        <end position="809"/>
    </location>
</feature>
<feature type="domain" description="RRN6 beta-propeller" evidence="2">
    <location>
        <begin position="109"/>
        <end position="448"/>
    </location>
</feature>
<proteinExistence type="predicted"/>
<dbReference type="HOGENOM" id="CLU_005807_1_0_1"/>
<feature type="region of interest" description="Disordered" evidence="1">
    <location>
        <begin position="48"/>
        <end position="71"/>
    </location>
</feature>
<feature type="compositionally biased region" description="Low complexity" evidence="1">
    <location>
        <begin position="796"/>
        <end position="805"/>
    </location>
</feature>